<dbReference type="EMBL" id="ML210264">
    <property type="protein sequence ID" value="TFK21580.1"/>
    <property type="molecule type" value="Genomic_DNA"/>
</dbReference>
<feature type="non-terminal residue" evidence="2">
    <location>
        <position position="152"/>
    </location>
</feature>
<accession>A0A5C3KMI9</accession>
<keyword evidence="3" id="KW-1185">Reference proteome</keyword>
<evidence type="ECO:0000256" key="1">
    <source>
        <dbReference type="SAM" id="MobiDB-lite"/>
    </source>
</evidence>
<dbReference type="Proteomes" id="UP000307440">
    <property type="component" value="Unassembled WGS sequence"/>
</dbReference>
<sequence length="152" mass="16985">MWKLDNAAGNTDLSHPGVSQPDITTIFEPNLLTRRTDPFNPNRVTAVLEAVTIGQDLDTNQRNQVETLLMEFADCFALSMSEVSPVKGAAHRLDIPRDSKFRTKVNQRPLSPPQREFFNKVLDTMLEADVIVPIDHQDVKCCSATTLAKKAH</sequence>
<name>A0A5C3KMI9_COPMA</name>
<protein>
    <submittedName>
        <fullName evidence="2">Uncharacterized protein</fullName>
    </submittedName>
</protein>
<proteinExistence type="predicted"/>
<evidence type="ECO:0000313" key="3">
    <source>
        <dbReference type="Proteomes" id="UP000307440"/>
    </source>
</evidence>
<dbReference type="OrthoDB" id="3363652at2759"/>
<feature type="region of interest" description="Disordered" evidence="1">
    <location>
        <begin position="1"/>
        <end position="21"/>
    </location>
</feature>
<gene>
    <name evidence="2" type="ORF">FA15DRAFT_597603</name>
</gene>
<dbReference type="AlphaFoldDB" id="A0A5C3KMI9"/>
<organism evidence="2 3">
    <name type="scientific">Coprinopsis marcescibilis</name>
    <name type="common">Agaric fungus</name>
    <name type="synonym">Psathyrella marcescibilis</name>
    <dbReference type="NCBI Taxonomy" id="230819"/>
    <lineage>
        <taxon>Eukaryota</taxon>
        <taxon>Fungi</taxon>
        <taxon>Dikarya</taxon>
        <taxon>Basidiomycota</taxon>
        <taxon>Agaricomycotina</taxon>
        <taxon>Agaricomycetes</taxon>
        <taxon>Agaricomycetidae</taxon>
        <taxon>Agaricales</taxon>
        <taxon>Agaricineae</taxon>
        <taxon>Psathyrellaceae</taxon>
        <taxon>Coprinopsis</taxon>
    </lineage>
</organism>
<evidence type="ECO:0000313" key="2">
    <source>
        <dbReference type="EMBL" id="TFK21580.1"/>
    </source>
</evidence>
<reference evidence="2 3" key="1">
    <citation type="journal article" date="2019" name="Nat. Ecol. Evol.">
        <title>Megaphylogeny resolves global patterns of mushroom evolution.</title>
        <authorList>
            <person name="Varga T."/>
            <person name="Krizsan K."/>
            <person name="Foldi C."/>
            <person name="Dima B."/>
            <person name="Sanchez-Garcia M."/>
            <person name="Sanchez-Ramirez S."/>
            <person name="Szollosi G.J."/>
            <person name="Szarkandi J.G."/>
            <person name="Papp V."/>
            <person name="Albert L."/>
            <person name="Andreopoulos W."/>
            <person name="Angelini C."/>
            <person name="Antonin V."/>
            <person name="Barry K.W."/>
            <person name="Bougher N.L."/>
            <person name="Buchanan P."/>
            <person name="Buyck B."/>
            <person name="Bense V."/>
            <person name="Catcheside P."/>
            <person name="Chovatia M."/>
            <person name="Cooper J."/>
            <person name="Damon W."/>
            <person name="Desjardin D."/>
            <person name="Finy P."/>
            <person name="Geml J."/>
            <person name="Haridas S."/>
            <person name="Hughes K."/>
            <person name="Justo A."/>
            <person name="Karasinski D."/>
            <person name="Kautmanova I."/>
            <person name="Kiss B."/>
            <person name="Kocsube S."/>
            <person name="Kotiranta H."/>
            <person name="LaButti K.M."/>
            <person name="Lechner B.E."/>
            <person name="Liimatainen K."/>
            <person name="Lipzen A."/>
            <person name="Lukacs Z."/>
            <person name="Mihaltcheva S."/>
            <person name="Morgado L.N."/>
            <person name="Niskanen T."/>
            <person name="Noordeloos M.E."/>
            <person name="Ohm R.A."/>
            <person name="Ortiz-Santana B."/>
            <person name="Ovrebo C."/>
            <person name="Racz N."/>
            <person name="Riley R."/>
            <person name="Savchenko A."/>
            <person name="Shiryaev A."/>
            <person name="Soop K."/>
            <person name="Spirin V."/>
            <person name="Szebenyi C."/>
            <person name="Tomsovsky M."/>
            <person name="Tulloss R.E."/>
            <person name="Uehling J."/>
            <person name="Grigoriev I.V."/>
            <person name="Vagvolgyi C."/>
            <person name="Papp T."/>
            <person name="Martin F.M."/>
            <person name="Miettinen O."/>
            <person name="Hibbett D.S."/>
            <person name="Nagy L.G."/>
        </authorList>
    </citation>
    <scope>NUCLEOTIDE SEQUENCE [LARGE SCALE GENOMIC DNA]</scope>
    <source>
        <strain evidence="2 3">CBS 121175</strain>
    </source>
</reference>